<dbReference type="GO" id="GO:0006508">
    <property type="term" value="P:proteolysis"/>
    <property type="evidence" value="ECO:0007669"/>
    <property type="project" value="UniProtKB-KW"/>
</dbReference>
<dbReference type="PANTHER" id="PTHR35864">
    <property type="entry name" value="ZINC METALLOPROTEASE MJ0611-RELATED"/>
    <property type="match status" value="1"/>
</dbReference>
<proteinExistence type="inferred from homology"/>
<gene>
    <name evidence="15" type="ORF">IAD23_04265</name>
</gene>
<keyword evidence="11" id="KW-0482">Metalloprotease</keyword>
<dbReference type="InterPro" id="IPR052348">
    <property type="entry name" value="Metallopeptidase_M50B"/>
</dbReference>
<sequence>MSGDYTSGILFLLSSLFVILCCMPVHEYAHGLVAYKLGDDTAKLQGRLTLNPFAHLNLIGSLMILLFGIGYANPVPINPTKFRKVSMKTGMALTALAGPVSNLLMSAISIVLSYVLIFIQYKAGATAFLEALITFFSYAATINVTLAVFNLFPIPPLDGSKVLGILLPKKAYFNYLRYERYIMIVLLIVLFLGILDTPIAFISNWLFRIMCFVPQLILEALL</sequence>
<evidence type="ECO:0000256" key="3">
    <source>
        <dbReference type="ARBA" id="ARBA00007931"/>
    </source>
</evidence>
<dbReference type="InterPro" id="IPR008915">
    <property type="entry name" value="Peptidase_M50"/>
</dbReference>
<accession>A0A9D1SN71</accession>
<evidence type="ECO:0000259" key="14">
    <source>
        <dbReference type="Pfam" id="PF02163"/>
    </source>
</evidence>
<evidence type="ECO:0000256" key="2">
    <source>
        <dbReference type="ARBA" id="ARBA00004651"/>
    </source>
</evidence>
<evidence type="ECO:0000256" key="1">
    <source>
        <dbReference type="ARBA" id="ARBA00001947"/>
    </source>
</evidence>
<evidence type="ECO:0000313" key="15">
    <source>
        <dbReference type="EMBL" id="HIU69152.1"/>
    </source>
</evidence>
<evidence type="ECO:0000256" key="9">
    <source>
        <dbReference type="ARBA" id="ARBA00022833"/>
    </source>
</evidence>
<comment type="caution">
    <text evidence="15">The sequence shown here is derived from an EMBL/GenBank/DDBJ whole genome shotgun (WGS) entry which is preliminary data.</text>
</comment>
<dbReference type="Proteomes" id="UP000824125">
    <property type="component" value="Unassembled WGS sequence"/>
</dbReference>
<dbReference type="GO" id="GO:0005886">
    <property type="term" value="C:plasma membrane"/>
    <property type="evidence" value="ECO:0007669"/>
    <property type="project" value="UniProtKB-SubCell"/>
</dbReference>
<feature type="domain" description="Peptidase M50" evidence="14">
    <location>
        <begin position="121"/>
        <end position="190"/>
    </location>
</feature>
<evidence type="ECO:0000256" key="8">
    <source>
        <dbReference type="ARBA" id="ARBA00022801"/>
    </source>
</evidence>
<keyword evidence="10 13" id="KW-1133">Transmembrane helix</keyword>
<evidence type="ECO:0000256" key="13">
    <source>
        <dbReference type="SAM" id="Phobius"/>
    </source>
</evidence>
<dbReference type="AlphaFoldDB" id="A0A9D1SN71"/>
<keyword evidence="5 15" id="KW-0645">Protease</keyword>
<keyword evidence="9" id="KW-0862">Zinc</keyword>
<comment type="subcellular location">
    <subcellularLocation>
        <location evidence="2">Cell membrane</location>
        <topology evidence="2">Multi-pass membrane protein</topology>
    </subcellularLocation>
</comment>
<feature type="transmembrane region" description="Helical" evidence="13">
    <location>
        <begin position="53"/>
        <end position="72"/>
    </location>
</feature>
<reference evidence="15" key="1">
    <citation type="submission" date="2020-10" db="EMBL/GenBank/DDBJ databases">
        <authorList>
            <person name="Gilroy R."/>
        </authorList>
    </citation>
    <scope>NUCLEOTIDE SEQUENCE</scope>
    <source>
        <strain evidence="15">CHK176-6737</strain>
    </source>
</reference>
<comment type="cofactor">
    <cofactor evidence="1">
        <name>Zn(2+)</name>
        <dbReference type="ChEBI" id="CHEBI:29105"/>
    </cofactor>
</comment>
<evidence type="ECO:0000256" key="11">
    <source>
        <dbReference type="ARBA" id="ARBA00023049"/>
    </source>
</evidence>
<dbReference type="CDD" id="cd06158">
    <property type="entry name" value="S2P-M50_like_1"/>
    <property type="match status" value="1"/>
</dbReference>
<dbReference type="Pfam" id="PF02163">
    <property type="entry name" value="Peptidase_M50"/>
    <property type="match status" value="1"/>
</dbReference>
<keyword evidence="7" id="KW-0479">Metal-binding</keyword>
<dbReference type="GO" id="GO:0008237">
    <property type="term" value="F:metallopeptidase activity"/>
    <property type="evidence" value="ECO:0007669"/>
    <property type="project" value="UniProtKB-KW"/>
</dbReference>
<feature type="transmembrane region" description="Helical" evidence="13">
    <location>
        <begin position="131"/>
        <end position="152"/>
    </location>
</feature>
<keyword evidence="12 13" id="KW-0472">Membrane</keyword>
<feature type="transmembrane region" description="Helical" evidence="13">
    <location>
        <begin position="93"/>
        <end position="119"/>
    </location>
</feature>
<protein>
    <submittedName>
        <fullName evidence="15">Site-2 protease family protein</fullName>
    </submittedName>
</protein>
<evidence type="ECO:0000313" key="16">
    <source>
        <dbReference type="Proteomes" id="UP000824125"/>
    </source>
</evidence>
<organism evidence="15 16">
    <name type="scientific">Candidatus Scybalenecus merdavium</name>
    <dbReference type="NCBI Taxonomy" id="2840939"/>
    <lineage>
        <taxon>Bacteria</taxon>
        <taxon>Bacillati</taxon>
        <taxon>Bacillota</taxon>
        <taxon>Clostridia</taxon>
        <taxon>Eubacteriales</taxon>
        <taxon>Oscillospiraceae</taxon>
        <taxon>Oscillospiraceae incertae sedis</taxon>
        <taxon>Candidatus Scybalenecus</taxon>
    </lineage>
</organism>
<reference evidence="15" key="2">
    <citation type="journal article" date="2021" name="PeerJ">
        <title>Extensive microbial diversity within the chicken gut microbiome revealed by metagenomics and culture.</title>
        <authorList>
            <person name="Gilroy R."/>
            <person name="Ravi A."/>
            <person name="Getino M."/>
            <person name="Pursley I."/>
            <person name="Horton D.L."/>
            <person name="Alikhan N.F."/>
            <person name="Baker D."/>
            <person name="Gharbi K."/>
            <person name="Hall N."/>
            <person name="Watson M."/>
            <person name="Adriaenssens E.M."/>
            <person name="Foster-Nyarko E."/>
            <person name="Jarju S."/>
            <person name="Secka A."/>
            <person name="Antonio M."/>
            <person name="Oren A."/>
            <person name="Chaudhuri R.R."/>
            <person name="La Ragione R."/>
            <person name="Hildebrand F."/>
            <person name="Pallen M.J."/>
        </authorList>
    </citation>
    <scope>NUCLEOTIDE SEQUENCE</scope>
    <source>
        <strain evidence="15">CHK176-6737</strain>
    </source>
</reference>
<keyword evidence="8" id="KW-0378">Hydrolase</keyword>
<keyword evidence="4" id="KW-1003">Cell membrane</keyword>
<evidence type="ECO:0000256" key="5">
    <source>
        <dbReference type="ARBA" id="ARBA00022670"/>
    </source>
</evidence>
<dbReference type="GO" id="GO:0046872">
    <property type="term" value="F:metal ion binding"/>
    <property type="evidence" value="ECO:0007669"/>
    <property type="project" value="UniProtKB-KW"/>
</dbReference>
<keyword evidence="6 13" id="KW-0812">Transmembrane</keyword>
<comment type="similarity">
    <text evidence="3">Belongs to the peptidase M50B family.</text>
</comment>
<dbReference type="EMBL" id="DVNM01000022">
    <property type="protein sequence ID" value="HIU69152.1"/>
    <property type="molecule type" value="Genomic_DNA"/>
</dbReference>
<evidence type="ECO:0000256" key="12">
    <source>
        <dbReference type="ARBA" id="ARBA00023136"/>
    </source>
</evidence>
<feature type="transmembrane region" description="Helical" evidence="13">
    <location>
        <begin position="181"/>
        <end position="207"/>
    </location>
</feature>
<evidence type="ECO:0000256" key="4">
    <source>
        <dbReference type="ARBA" id="ARBA00022475"/>
    </source>
</evidence>
<name>A0A9D1SN71_9FIRM</name>
<evidence type="ECO:0000256" key="10">
    <source>
        <dbReference type="ARBA" id="ARBA00022989"/>
    </source>
</evidence>
<dbReference type="InterPro" id="IPR044537">
    <property type="entry name" value="Rip2-like"/>
</dbReference>
<evidence type="ECO:0000256" key="7">
    <source>
        <dbReference type="ARBA" id="ARBA00022723"/>
    </source>
</evidence>
<evidence type="ECO:0000256" key="6">
    <source>
        <dbReference type="ARBA" id="ARBA00022692"/>
    </source>
</evidence>
<dbReference type="PANTHER" id="PTHR35864:SF1">
    <property type="entry name" value="ZINC METALLOPROTEASE YWHC-RELATED"/>
    <property type="match status" value="1"/>
</dbReference>